<evidence type="ECO:0000313" key="3">
    <source>
        <dbReference type="Proteomes" id="UP000242474"/>
    </source>
</evidence>
<proteinExistence type="predicted"/>
<accession>A0A2G5BCM8</accession>
<dbReference type="Proteomes" id="UP000242474">
    <property type="component" value="Unassembled WGS sequence"/>
</dbReference>
<feature type="region of interest" description="Disordered" evidence="1">
    <location>
        <begin position="104"/>
        <end position="128"/>
    </location>
</feature>
<gene>
    <name evidence="2" type="ORF">COEREDRAFT_8237</name>
</gene>
<evidence type="ECO:0000313" key="2">
    <source>
        <dbReference type="EMBL" id="PIA16768.1"/>
    </source>
</evidence>
<organism evidence="2 3">
    <name type="scientific">Coemansia reversa (strain ATCC 12441 / NRRL 1564)</name>
    <dbReference type="NCBI Taxonomy" id="763665"/>
    <lineage>
        <taxon>Eukaryota</taxon>
        <taxon>Fungi</taxon>
        <taxon>Fungi incertae sedis</taxon>
        <taxon>Zoopagomycota</taxon>
        <taxon>Kickxellomycotina</taxon>
        <taxon>Kickxellomycetes</taxon>
        <taxon>Kickxellales</taxon>
        <taxon>Kickxellaceae</taxon>
        <taxon>Coemansia</taxon>
    </lineage>
</organism>
<dbReference type="AlphaFoldDB" id="A0A2G5BCM8"/>
<name>A0A2G5BCM8_COERN</name>
<reference evidence="2 3" key="1">
    <citation type="journal article" date="2015" name="Genome Biol. Evol.">
        <title>Phylogenomic analyses indicate that early fungi evolved digesting cell walls of algal ancestors of land plants.</title>
        <authorList>
            <person name="Chang Y."/>
            <person name="Wang S."/>
            <person name="Sekimoto S."/>
            <person name="Aerts A.L."/>
            <person name="Choi C."/>
            <person name="Clum A."/>
            <person name="LaButti K.M."/>
            <person name="Lindquist E.A."/>
            <person name="Yee Ngan C."/>
            <person name="Ohm R.A."/>
            <person name="Salamov A.A."/>
            <person name="Grigoriev I.V."/>
            <person name="Spatafora J.W."/>
            <person name="Berbee M.L."/>
        </authorList>
    </citation>
    <scope>NUCLEOTIDE SEQUENCE [LARGE SCALE GENOMIC DNA]</scope>
    <source>
        <strain evidence="2 3">NRRL 1564</strain>
    </source>
</reference>
<protein>
    <submittedName>
        <fullName evidence="2">Uncharacterized protein</fullName>
    </submittedName>
</protein>
<keyword evidence="3" id="KW-1185">Reference proteome</keyword>
<evidence type="ECO:0000256" key="1">
    <source>
        <dbReference type="SAM" id="MobiDB-lite"/>
    </source>
</evidence>
<dbReference type="EMBL" id="KZ303498">
    <property type="protein sequence ID" value="PIA16768.1"/>
    <property type="molecule type" value="Genomic_DNA"/>
</dbReference>
<sequence length="128" mass="14468">MTTTDGNEQSDLQKVSIATFVKLSDGTLKKKHEDADSPANEWKKDDNVYTKVKDLVDRFSEVKANWDSVTVESGDSVSDVLNKIAELDGREHVTFLQFQVICPYEPPNDEEDDNDNTSTDELPYLRPV</sequence>